<accession>A0A059D3F3</accession>
<dbReference type="PANTHER" id="PTHR47926:SF418">
    <property type="entry name" value="(WILD MALAYSIAN BANANA) HYPOTHETICAL PROTEIN"/>
    <property type="match status" value="1"/>
</dbReference>
<dbReference type="AlphaFoldDB" id="A0A059D3F3"/>
<dbReference type="Gramene" id="KCW84999">
    <property type="protein sequence ID" value="KCW84999"/>
    <property type="gene ID" value="EUGRSUZ_B01822"/>
</dbReference>
<organism evidence="2">
    <name type="scientific">Eucalyptus grandis</name>
    <name type="common">Flooded gum</name>
    <dbReference type="NCBI Taxonomy" id="71139"/>
    <lineage>
        <taxon>Eukaryota</taxon>
        <taxon>Viridiplantae</taxon>
        <taxon>Streptophyta</taxon>
        <taxon>Embryophyta</taxon>
        <taxon>Tracheophyta</taxon>
        <taxon>Spermatophyta</taxon>
        <taxon>Magnoliopsida</taxon>
        <taxon>eudicotyledons</taxon>
        <taxon>Gunneridae</taxon>
        <taxon>Pentapetalae</taxon>
        <taxon>rosids</taxon>
        <taxon>malvids</taxon>
        <taxon>Myrtales</taxon>
        <taxon>Myrtaceae</taxon>
        <taxon>Myrtoideae</taxon>
        <taxon>Eucalypteae</taxon>
        <taxon>Eucalyptus</taxon>
    </lineage>
</organism>
<dbReference type="GO" id="GO:0099402">
    <property type="term" value="P:plant organ development"/>
    <property type="evidence" value="ECO:0007669"/>
    <property type="project" value="UniProtKB-ARBA"/>
</dbReference>
<keyword evidence="1" id="KW-0677">Repeat</keyword>
<dbReference type="GO" id="GO:0009451">
    <property type="term" value="P:RNA modification"/>
    <property type="evidence" value="ECO:0007669"/>
    <property type="project" value="InterPro"/>
</dbReference>
<dbReference type="InterPro" id="IPR046849">
    <property type="entry name" value="E2_motif"/>
</dbReference>
<dbReference type="InterPro" id="IPR046960">
    <property type="entry name" value="PPR_At4g14850-like_plant"/>
</dbReference>
<evidence type="ECO:0000256" key="1">
    <source>
        <dbReference type="ARBA" id="ARBA00022737"/>
    </source>
</evidence>
<dbReference type="InterPro" id="IPR046848">
    <property type="entry name" value="E_motif"/>
</dbReference>
<evidence type="ECO:0000313" key="2">
    <source>
        <dbReference type="EMBL" id="KCW84999.1"/>
    </source>
</evidence>
<dbReference type="Pfam" id="PF01535">
    <property type="entry name" value="PPR"/>
    <property type="match status" value="1"/>
</dbReference>
<reference evidence="2" key="1">
    <citation type="submission" date="2013-07" db="EMBL/GenBank/DDBJ databases">
        <title>The genome of Eucalyptus grandis.</title>
        <authorList>
            <person name="Schmutz J."/>
            <person name="Hayes R."/>
            <person name="Myburg A."/>
            <person name="Tuskan G."/>
            <person name="Grattapaglia D."/>
            <person name="Rokhsar D.S."/>
        </authorList>
    </citation>
    <scope>NUCLEOTIDE SEQUENCE</scope>
    <source>
        <tissue evidence="2">Leaf extractions</tissue>
    </source>
</reference>
<dbReference type="Gene3D" id="1.25.40.10">
    <property type="entry name" value="Tetratricopeptide repeat domain"/>
    <property type="match status" value="2"/>
</dbReference>
<dbReference type="STRING" id="71139.A0A059D3F3"/>
<dbReference type="InterPro" id="IPR002885">
    <property type="entry name" value="PPR_rpt"/>
</dbReference>
<proteinExistence type="predicted"/>
<dbReference type="PANTHER" id="PTHR47926">
    <property type="entry name" value="PENTATRICOPEPTIDE REPEAT-CONTAINING PROTEIN"/>
    <property type="match status" value="1"/>
</dbReference>
<dbReference type="Pfam" id="PF20430">
    <property type="entry name" value="Eplus_motif"/>
    <property type="match status" value="1"/>
</dbReference>
<dbReference type="EMBL" id="KK198754">
    <property type="protein sequence ID" value="KCW84999.1"/>
    <property type="molecule type" value="Genomic_DNA"/>
</dbReference>
<protein>
    <submittedName>
        <fullName evidence="2">Uncharacterized protein</fullName>
    </submittedName>
</protein>
<dbReference type="GO" id="GO:0003723">
    <property type="term" value="F:RNA binding"/>
    <property type="evidence" value="ECO:0007669"/>
    <property type="project" value="InterPro"/>
</dbReference>
<name>A0A059D3F3_EUCGR</name>
<dbReference type="OMA" id="ISWIAIR"/>
<sequence>MYRKCGLLDDALWQFQTSGVRNVVMWTAMMTGFVPNDKFVEDCRYFSEGVISSEVSYPIVLYATASMSALSQGTLIHSPILKSGCVNNSYIGSALIMMYTKCGNLADATRAFQEIEGRTVVCWSAMITAFQQHGHAERVDEGFLYFNSMSKDFGINPRHEHYACMVDLLGCTGQLDEAKKFIVSMPIKVAVTAWGALLGACANHGNLKMGREVADRLFELQPDNPANYVLLSNMHSREGRLKEADEVRRLMSVNGLKNDLGCSWVDIKNMTFVFTARDRSHPMTGEIYEILGRLEELVKKKGYVPQVRFPVNSIGDYKERDLWYHSERLTLAFALVSYSMAIT</sequence>
<dbReference type="FunFam" id="1.25.40.10:FF:000158">
    <property type="entry name" value="pentatricopeptide repeat-containing protein At2g33680"/>
    <property type="match status" value="1"/>
</dbReference>
<dbReference type="Pfam" id="PF20431">
    <property type="entry name" value="E_motif"/>
    <property type="match status" value="1"/>
</dbReference>
<dbReference type="InterPro" id="IPR011990">
    <property type="entry name" value="TPR-like_helical_dom_sf"/>
</dbReference>
<dbReference type="InParanoid" id="A0A059D3F3"/>
<gene>
    <name evidence="2" type="ORF">EUGRSUZ_B01822</name>
</gene>